<protein>
    <recommendedName>
        <fullName evidence="4">DUF4157 domain-containing protein</fullName>
    </recommendedName>
</protein>
<comment type="caution">
    <text evidence="2">The sequence shown here is derived from an EMBL/GenBank/DDBJ whole genome shotgun (WGS) entry which is preliminary data.</text>
</comment>
<evidence type="ECO:0008006" key="4">
    <source>
        <dbReference type="Google" id="ProtNLM"/>
    </source>
</evidence>
<accession>A0ABW1JBI4</accession>
<organism evidence="2 3">
    <name type="scientific">Angustibacter luteus</name>
    <dbReference type="NCBI Taxonomy" id="658456"/>
    <lineage>
        <taxon>Bacteria</taxon>
        <taxon>Bacillati</taxon>
        <taxon>Actinomycetota</taxon>
        <taxon>Actinomycetes</taxon>
        <taxon>Kineosporiales</taxon>
        <taxon>Kineosporiaceae</taxon>
    </lineage>
</organism>
<gene>
    <name evidence="2" type="ORF">ACFQDO_05805</name>
</gene>
<dbReference type="Proteomes" id="UP001596189">
    <property type="component" value="Unassembled WGS sequence"/>
</dbReference>
<feature type="transmembrane region" description="Helical" evidence="1">
    <location>
        <begin position="89"/>
        <end position="113"/>
    </location>
</feature>
<evidence type="ECO:0000313" key="3">
    <source>
        <dbReference type="Proteomes" id="UP001596189"/>
    </source>
</evidence>
<proteinExistence type="predicted"/>
<dbReference type="RefSeq" id="WP_345718119.1">
    <property type="nucleotide sequence ID" value="NZ_BAABFP010000008.1"/>
</dbReference>
<name>A0ABW1JBI4_9ACTN</name>
<dbReference type="EMBL" id="JBHSRD010000003">
    <property type="protein sequence ID" value="MFC6006641.1"/>
    <property type="molecule type" value="Genomic_DNA"/>
</dbReference>
<evidence type="ECO:0000313" key="2">
    <source>
        <dbReference type="EMBL" id="MFC6006641.1"/>
    </source>
</evidence>
<keyword evidence="1" id="KW-1133">Transmembrane helix</keyword>
<reference evidence="3" key="1">
    <citation type="journal article" date="2019" name="Int. J. Syst. Evol. Microbiol.">
        <title>The Global Catalogue of Microorganisms (GCM) 10K type strain sequencing project: providing services to taxonomists for standard genome sequencing and annotation.</title>
        <authorList>
            <consortium name="The Broad Institute Genomics Platform"/>
            <consortium name="The Broad Institute Genome Sequencing Center for Infectious Disease"/>
            <person name="Wu L."/>
            <person name="Ma J."/>
        </authorList>
    </citation>
    <scope>NUCLEOTIDE SEQUENCE [LARGE SCALE GENOMIC DNA]</scope>
    <source>
        <strain evidence="3">KACC 14249</strain>
    </source>
</reference>
<keyword evidence="1" id="KW-0472">Membrane</keyword>
<evidence type="ECO:0000256" key="1">
    <source>
        <dbReference type="SAM" id="Phobius"/>
    </source>
</evidence>
<keyword evidence="3" id="KW-1185">Reference proteome</keyword>
<sequence length="152" mass="16724">MRLSSRDWTRRVVNVLTLATPVGLALARSGHARLVPGPRGTWVATGYRSRFPAPRAPAVTIGDVVLLRLDDERLARRPLLLTHESRHSGQWACWLGMLGFPVAYGVASLLSWWKVRDFALANVFEVRAGLVEGGYLRPGESVSSGSRRPAPQ</sequence>
<keyword evidence="1" id="KW-0812">Transmembrane</keyword>